<reference evidence="2 3" key="1">
    <citation type="submission" date="2016-10" db="EMBL/GenBank/DDBJ databases">
        <authorList>
            <person name="de Groot N.N."/>
        </authorList>
    </citation>
    <scope>NUCLEOTIDE SEQUENCE [LARGE SCALE GENOMIC DNA]</scope>
    <source>
        <strain evidence="2 3">CGMCC 4.5739</strain>
    </source>
</reference>
<evidence type="ECO:0000313" key="3">
    <source>
        <dbReference type="Proteomes" id="UP000199207"/>
    </source>
</evidence>
<keyword evidence="3" id="KW-1185">Reference proteome</keyword>
<evidence type="ECO:0000256" key="1">
    <source>
        <dbReference type="SAM" id="MobiDB-lite"/>
    </source>
</evidence>
<name>A0A1I1KI12_9ACTN</name>
<gene>
    <name evidence="2" type="ORF">SAMN05421773_104236</name>
</gene>
<feature type="region of interest" description="Disordered" evidence="1">
    <location>
        <begin position="82"/>
        <end position="108"/>
    </location>
</feature>
<dbReference type="EMBL" id="FOLM01000004">
    <property type="protein sequence ID" value="SFC60195.1"/>
    <property type="molecule type" value="Genomic_DNA"/>
</dbReference>
<proteinExistence type="predicted"/>
<accession>A0A1I1KI12</accession>
<feature type="compositionally biased region" description="Polar residues" evidence="1">
    <location>
        <begin position="82"/>
        <end position="92"/>
    </location>
</feature>
<sequence length="119" mass="12980">MRSDISEWALTHWGLRPYTSVRELIGEELDEAGGAIAMEVLERNLGRHFTIKPSTLRQVASTSPYYTSSGIVRRLVVGQSAGQHESNMTRTYGTGGNKAAAQEESAPSAEELIDLMGLL</sequence>
<dbReference type="Proteomes" id="UP000199207">
    <property type="component" value="Unassembled WGS sequence"/>
</dbReference>
<dbReference type="STRING" id="910347.SAMN05421773_104236"/>
<feature type="compositionally biased region" description="Low complexity" evidence="1">
    <location>
        <begin position="99"/>
        <end position="108"/>
    </location>
</feature>
<organism evidence="2 3">
    <name type="scientific">Streptomyces aidingensis</name>
    <dbReference type="NCBI Taxonomy" id="910347"/>
    <lineage>
        <taxon>Bacteria</taxon>
        <taxon>Bacillati</taxon>
        <taxon>Actinomycetota</taxon>
        <taxon>Actinomycetes</taxon>
        <taxon>Kitasatosporales</taxon>
        <taxon>Streptomycetaceae</taxon>
        <taxon>Streptomyces</taxon>
    </lineage>
</organism>
<protein>
    <submittedName>
        <fullName evidence="2">Uncharacterized protein</fullName>
    </submittedName>
</protein>
<evidence type="ECO:0000313" key="2">
    <source>
        <dbReference type="EMBL" id="SFC60195.1"/>
    </source>
</evidence>
<dbReference type="AlphaFoldDB" id="A0A1I1KI12"/>